<dbReference type="Pfam" id="PF25601">
    <property type="entry name" value="AAA_lid_14"/>
    <property type="match status" value="1"/>
</dbReference>
<evidence type="ECO:0000313" key="8">
    <source>
        <dbReference type="Proteomes" id="UP000286208"/>
    </source>
</evidence>
<protein>
    <recommendedName>
        <fullName evidence="6">Sigma-54 factor interaction domain-containing protein</fullName>
    </recommendedName>
</protein>
<dbReference type="Gene3D" id="3.30.450.40">
    <property type="match status" value="1"/>
</dbReference>
<dbReference type="AlphaFoldDB" id="A0A438BA31"/>
<comment type="caution">
    <text evidence="7">The sequence shown here is derived from an EMBL/GenBank/DDBJ whole genome shotgun (WGS) entry which is preliminary data.</text>
</comment>
<organism evidence="7 8">
    <name type="scientific">Prescottella agglutinans</name>
    <dbReference type="NCBI Taxonomy" id="1644129"/>
    <lineage>
        <taxon>Bacteria</taxon>
        <taxon>Bacillati</taxon>
        <taxon>Actinomycetota</taxon>
        <taxon>Actinomycetes</taxon>
        <taxon>Mycobacteriales</taxon>
        <taxon>Nocardiaceae</taxon>
        <taxon>Prescottella</taxon>
    </lineage>
</organism>
<accession>A0A438BA31</accession>
<dbReference type="PRINTS" id="PR01590">
    <property type="entry name" value="HTHFIS"/>
</dbReference>
<evidence type="ECO:0000256" key="3">
    <source>
        <dbReference type="ARBA" id="ARBA00023015"/>
    </source>
</evidence>
<dbReference type="InterPro" id="IPR058031">
    <property type="entry name" value="AAA_lid_NorR"/>
</dbReference>
<evidence type="ECO:0000256" key="4">
    <source>
        <dbReference type="ARBA" id="ARBA00023163"/>
    </source>
</evidence>
<dbReference type="Gene3D" id="1.10.8.60">
    <property type="match status" value="1"/>
</dbReference>
<keyword evidence="8" id="KW-1185">Reference proteome</keyword>
<feature type="region of interest" description="Disordered" evidence="5">
    <location>
        <begin position="534"/>
        <end position="554"/>
    </location>
</feature>
<feature type="domain" description="Sigma-54 factor interaction" evidence="6">
    <location>
        <begin position="468"/>
        <end position="528"/>
    </location>
</feature>
<sequence>MPVMLRDRMLPPAQEDTLTRLREARRAFLRGADPGGIVRPEILRSWYRSSLAGVSPTAQLQLHQGPTFEVDGLLFRAARPVIRTLLDDFTDAQVWIQLLNKSGQIIGRWVTSDFYEEMLQGICEIGSIVEEDVVGTTVLSTVLEEGRPMKVWGPEHYNDSLGLLSGAGAPIVHPGTGVVQGAISVGCDLTVPLGLVSSLVNQAARDIGSALMMGRSRADRELLDAYLRVERRGPRRPVIAINSRMRLSNMEALDRDIYPSQADLWEMVQAAASENASTGTAIREVQTPRGQRLAVRPVFSGRELVGGLIQLSGKPSVREQVQAPQSSIRHSTAKGHSSAAPGWLSGLRSEVERILKTAPSCLVYGAQHVGKYTLSRRVLEALGFAVLTCEAAELVNGVLAMSDEAGPTTPVCLIVRHLEAVPEDQLPTLERSLNRAARRFTLLVGTYRVAPVEGELPSWLEANFDAYLRVPSVSEMPQDVPALVADILEVHVADLDTVIDGDALRMLQERSLPGNVEQLERVLFRARALSGDRPITSADLPPKPRTQSRARRLTPLERVERDAIAAVLLTHGGNKVAAAQELELSRSTFYRRLSQLGLA</sequence>
<dbReference type="OrthoDB" id="5496274at2"/>
<dbReference type="PROSITE" id="PS50045">
    <property type="entry name" value="SIGMA54_INTERACT_4"/>
    <property type="match status" value="1"/>
</dbReference>
<dbReference type="SUPFAM" id="SSF46689">
    <property type="entry name" value="Homeodomain-like"/>
    <property type="match status" value="1"/>
</dbReference>
<dbReference type="GO" id="GO:0005524">
    <property type="term" value="F:ATP binding"/>
    <property type="evidence" value="ECO:0007669"/>
    <property type="project" value="UniProtKB-KW"/>
</dbReference>
<dbReference type="InterPro" id="IPR029016">
    <property type="entry name" value="GAF-like_dom_sf"/>
</dbReference>
<keyword evidence="3" id="KW-0805">Transcription regulation</keyword>
<evidence type="ECO:0000256" key="1">
    <source>
        <dbReference type="ARBA" id="ARBA00022741"/>
    </source>
</evidence>
<name>A0A438BA31_9NOCA</name>
<dbReference type="Gene3D" id="1.10.10.60">
    <property type="entry name" value="Homeodomain-like"/>
    <property type="match status" value="1"/>
</dbReference>
<dbReference type="InterPro" id="IPR027417">
    <property type="entry name" value="P-loop_NTPase"/>
</dbReference>
<gene>
    <name evidence="7" type="ORF">EGT67_20435</name>
</gene>
<evidence type="ECO:0000256" key="5">
    <source>
        <dbReference type="SAM" id="MobiDB-lite"/>
    </source>
</evidence>
<keyword evidence="4" id="KW-0804">Transcription</keyword>
<dbReference type="SUPFAM" id="SSF52540">
    <property type="entry name" value="P-loop containing nucleoside triphosphate hydrolases"/>
    <property type="match status" value="1"/>
</dbReference>
<dbReference type="GO" id="GO:0006355">
    <property type="term" value="P:regulation of DNA-templated transcription"/>
    <property type="evidence" value="ECO:0007669"/>
    <property type="project" value="InterPro"/>
</dbReference>
<feature type="region of interest" description="Disordered" evidence="5">
    <location>
        <begin position="321"/>
        <end position="341"/>
    </location>
</feature>
<keyword evidence="1" id="KW-0547">Nucleotide-binding</keyword>
<dbReference type="InterPro" id="IPR009057">
    <property type="entry name" value="Homeodomain-like_sf"/>
</dbReference>
<dbReference type="EMBL" id="RKLP01000011">
    <property type="protein sequence ID" value="RVW07799.1"/>
    <property type="molecule type" value="Genomic_DNA"/>
</dbReference>
<proteinExistence type="predicted"/>
<dbReference type="GO" id="GO:0043565">
    <property type="term" value="F:sequence-specific DNA binding"/>
    <property type="evidence" value="ECO:0007669"/>
    <property type="project" value="InterPro"/>
</dbReference>
<reference evidence="7 8" key="1">
    <citation type="submission" date="2018-11" db="EMBL/GenBank/DDBJ databases">
        <title>Rhodococcus spongicola sp. nov. and Rhodococcus xishaensis sp. nov. from marine sponges.</title>
        <authorList>
            <person name="Li L."/>
            <person name="Lin H.W."/>
        </authorList>
    </citation>
    <scope>NUCLEOTIDE SEQUENCE [LARGE SCALE GENOMIC DNA]</scope>
    <source>
        <strain evidence="7 8">CCTCC AB2014297</strain>
    </source>
</reference>
<evidence type="ECO:0000313" key="7">
    <source>
        <dbReference type="EMBL" id="RVW07799.1"/>
    </source>
</evidence>
<keyword evidence="2" id="KW-0067">ATP-binding</keyword>
<evidence type="ECO:0000256" key="2">
    <source>
        <dbReference type="ARBA" id="ARBA00022840"/>
    </source>
</evidence>
<dbReference type="Pfam" id="PF02954">
    <property type="entry name" value="HTH_8"/>
    <property type="match status" value="1"/>
</dbReference>
<dbReference type="PANTHER" id="PTHR32071">
    <property type="entry name" value="TRANSCRIPTIONAL REGULATORY PROTEIN"/>
    <property type="match status" value="1"/>
</dbReference>
<evidence type="ECO:0000259" key="6">
    <source>
        <dbReference type="PROSITE" id="PS50045"/>
    </source>
</evidence>
<dbReference type="Proteomes" id="UP000286208">
    <property type="component" value="Unassembled WGS sequence"/>
</dbReference>
<dbReference type="InterPro" id="IPR002197">
    <property type="entry name" value="HTH_Fis"/>
</dbReference>
<dbReference type="InterPro" id="IPR002078">
    <property type="entry name" value="Sigma_54_int"/>
</dbReference>